<dbReference type="AlphaFoldDB" id="A0A172TZB8"/>
<organism evidence="1 2">
    <name type="scientific">Flavisolibacter tropicus</name>
    <dbReference type="NCBI Taxonomy" id="1492898"/>
    <lineage>
        <taxon>Bacteria</taxon>
        <taxon>Pseudomonadati</taxon>
        <taxon>Bacteroidota</taxon>
        <taxon>Chitinophagia</taxon>
        <taxon>Chitinophagales</taxon>
        <taxon>Chitinophagaceae</taxon>
        <taxon>Flavisolibacter</taxon>
    </lineage>
</organism>
<dbReference type="EMBL" id="CP011390">
    <property type="protein sequence ID" value="ANE52449.1"/>
    <property type="molecule type" value="Genomic_DNA"/>
</dbReference>
<dbReference type="STRING" id="1492898.SY85_20155"/>
<dbReference type="OrthoDB" id="850028at2"/>
<protein>
    <recommendedName>
        <fullName evidence="3">Nucleotide-diphospho-sugar transferase domain-containing protein</fullName>
    </recommendedName>
</protein>
<dbReference type="KEGG" id="fla:SY85_20155"/>
<reference evidence="2" key="1">
    <citation type="submission" date="2015-01" db="EMBL/GenBank/DDBJ databases">
        <title>Flavisolibacter sp./LCS9/ whole genome sequencing.</title>
        <authorList>
            <person name="Kim M.K."/>
            <person name="Srinivasan S."/>
            <person name="Lee J.-J."/>
        </authorList>
    </citation>
    <scope>NUCLEOTIDE SEQUENCE [LARGE SCALE GENOMIC DNA]</scope>
    <source>
        <strain evidence="2">LCS9</strain>
    </source>
</reference>
<evidence type="ECO:0008006" key="3">
    <source>
        <dbReference type="Google" id="ProtNLM"/>
    </source>
</evidence>
<reference evidence="1 2" key="2">
    <citation type="journal article" date="2016" name="Int. J. Syst. Evol. Microbiol.">
        <title>Flavisolibacter tropicus sp. nov., isolated from tropical soil.</title>
        <authorList>
            <person name="Lee J.J."/>
            <person name="Kang M.S."/>
            <person name="Kim G.S."/>
            <person name="Lee C.S."/>
            <person name="Lim S."/>
            <person name="Lee J."/>
            <person name="Roh S.H."/>
            <person name="Kang H."/>
            <person name="Ha J.M."/>
            <person name="Bae S."/>
            <person name="Jung H.Y."/>
            <person name="Kim M.K."/>
        </authorList>
    </citation>
    <scope>NUCLEOTIDE SEQUENCE [LARGE SCALE GENOMIC DNA]</scope>
    <source>
        <strain evidence="1 2">LCS9</strain>
    </source>
</reference>
<evidence type="ECO:0000313" key="1">
    <source>
        <dbReference type="EMBL" id="ANE52449.1"/>
    </source>
</evidence>
<dbReference type="SUPFAM" id="SSF53448">
    <property type="entry name" value="Nucleotide-diphospho-sugar transferases"/>
    <property type="match status" value="1"/>
</dbReference>
<name>A0A172TZB8_9BACT</name>
<proteinExistence type="predicted"/>
<dbReference type="Proteomes" id="UP000077177">
    <property type="component" value="Chromosome"/>
</dbReference>
<gene>
    <name evidence="1" type="ORF">SY85_20155</name>
</gene>
<sequence length="332" mass="38768">MTNLVVQSFGRESEYKRAILTILSFYAYTSESIENTQVLLFSDKPDYFSTYLAGLPVKHVILTPEKIKNMRGNIDFLHRMKIALIDESFQFTDGNLLYADSDTFFINDPTPFVQQVNEDKSFMHLHEYEFESLRNMALPAGKTFRAFLELIESQSIFLADGNQVTITAKHSSWNAGVMIFHRSHVKFIPDVYTITDQFYPLTHNHASEQYAFSIVLQEKTNLKPCDSMIYHYWHRIKKSIVDEFLDIRLSVEWAELSFSSKLEQVKQWTELLPVLFTNHVLTLKDNSVQALNENNFPTGYKWAFKAFKKGAINDKQFIRDVLYHAKRQLIKK</sequence>
<evidence type="ECO:0000313" key="2">
    <source>
        <dbReference type="Proteomes" id="UP000077177"/>
    </source>
</evidence>
<dbReference type="RefSeq" id="WP_066406905.1">
    <property type="nucleotide sequence ID" value="NZ_CP011390.1"/>
</dbReference>
<keyword evidence="2" id="KW-1185">Reference proteome</keyword>
<accession>A0A172TZB8</accession>
<dbReference type="InterPro" id="IPR029044">
    <property type="entry name" value="Nucleotide-diphossugar_trans"/>
</dbReference>